<dbReference type="EMBL" id="BOPV01000001">
    <property type="protein sequence ID" value="GIL40259.1"/>
    <property type="molecule type" value="Genomic_DNA"/>
</dbReference>
<reference evidence="4" key="1">
    <citation type="submission" date="2021-02" db="EMBL/GenBank/DDBJ databases">
        <title>Genome sequence of Rhodospirillales sp. strain TMPK1 isolated from soil.</title>
        <authorList>
            <person name="Nakai R."/>
            <person name="Kusada H."/>
            <person name="Tamaki H."/>
        </authorList>
    </citation>
    <scope>NUCLEOTIDE SEQUENCE</scope>
    <source>
        <strain evidence="4">TMPK1</strain>
    </source>
</reference>
<proteinExistence type="predicted"/>
<accession>A0A8S8XED2</accession>
<feature type="domain" description="Aerotolerance regulator N-terminal" evidence="2">
    <location>
        <begin position="1"/>
        <end position="76"/>
    </location>
</feature>
<keyword evidence="1" id="KW-0812">Transmembrane</keyword>
<evidence type="ECO:0000256" key="1">
    <source>
        <dbReference type="SAM" id="Phobius"/>
    </source>
</evidence>
<evidence type="ECO:0000259" key="2">
    <source>
        <dbReference type="Pfam" id="PF07584"/>
    </source>
</evidence>
<feature type="transmembrane region" description="Helical" evidence="1">
    <location>
        <begin position="56"/>
        <end position="78"/>
    </location>
</feature>
<dbReference type="RefSeq" id="WP_420243366.1">
    <property type="nucleotide sequence ID" value="NZ_BOPV01000001.1"/>
</dbReference>
<feature type="transmembrane region" description="Helical" evidence="1">
    <location>
        <begin position="6"/>
        <end position="23"/>
    </location>
</feature>
<keyword evidence="5" id="KW-1185">Reference proteome</keyword>
<dbReference type="CDD" id="cd03143">
    <property type="entry name" value="A4_beta-galactosidase_middle_domain"/>
    <property type="match status" value="1"/>
</dbReference>
<name>A0A8S8XED2_9PROT</name>
<sequence length="881" mass="92907">MIGFATPWVLAALLSLPLLWWLLRATPPAPRRVDFPALRLLRLIPKREETPVRTPWWLLLLRLAIAALAIVALAGPVLNPTPPAPGNGPLLLVVDDGWASAHTWDAIKQAAGDAIDSASRAGRPVILLTTAPGNDGAAPRVAGPLPAGEARARVDAMAPKPWAVDRATAAKALETARDIGGAVWLSDGLTSDGSDALSEQLAKRSAIVRVPDMRNASRLLRPPPIGDAKLAAHVLRASSDGETPVTVRALAADGRILGRATTKFENGAREAVATFDMPIERRNETARLEVEGENSAGATVLLDEQWRRRPVGIVRGASSEQRLLSDVYYLERALAPFAEVRVGDLGELVQRELAVLVLPDSGALDGNELTTLTRWVEQGGLLLRFAGPKLAQGGDALLPVRLRAGDRALGGSLSWSEPMKLAPFPETSPFAGLSIPGDVAISRQVLAEPAVDLAEKSWARLADGTPLVTAASRGNGRVVLVHTSAGPEWSNLALSGLYVDLLRRIVAVSAGVAASPGTQLLAPRRALDAFARLVEPDAAAVPISASAVALARAEPRHPPGLYGPEEQTRALNLGSNEPAPAPLETVGVTRAGYETTGETRLAGAFFSTALGLLVIDALVALVLGGLLTLRRPRSAVAALALLFAFSAHAQEKPAAELASKTVLAWVRTGDPTVDRTSKAGLSALARTLMQRTAIDEADAVGIDLERDELAFHPILYWPSTAGQKPLSEAARQRVNGFLRGGGLLLIDTRDGAASPSPALRAALQGVDIPPLVQAPPDHVLSKSFYLLNGFPGRYESGPLWVDGSANDKTDGVSSVVLGGADWAAAWAEDEAGRPMFAVSPGGGRQREQASRFGVNLVMYALTGNYKADQVHVPFILQRLGQ</sequence>
<comment type="caution">
    <text evidence="4">The sequence shown here is derived from an EMBL/GenBank/DDBJ whole genome shotgun (WGS) entry which is preliminary data.</text>
</comment>
<dbReference type="NCBIfam" id="TIGR02226">
    <property type="entry name" value="two_anch"/>
    <property type="match status" value="1"/>
</dbReference>
<dbReference type="PANTHER" id="PTHR37464">
    <property type="entry name" value="BLL2463 PROTEIN"/>
    <property type="match status" value="1"/>
</dbReference>
<keyword evidence="1" id="KW-0472">Membrane</keyword>
<dbReference type="InterPro" id="IPR025297">
    <property type="entry name" value="DUF4159"/>
</dbReference>
<feature type="domain" description="DUF4159" evidence="3">
    <location>
        <begin position="663"/>
        <end position="861"/>
    </location>
</feature>
<dbReference type="InterPro" id="IPR029062">
    <property type="entry name" value="Class_I_gatase-like"/>
</dbReference>
<dbReference type="InterPro" id="IPR024163">
    <property type="entry name" value="Aerotolerance_reg_N"/>
</dbReference>
<dbReference type="Proteomes" id="UP000681075">
    <property type="component" value="Unassembled WGS sequence"/>
</dbReference>
<evidence type="ECO:0000259" key="3">
    <source>
        <dbReference type="Pfam" id="PF13709"/>
    </source>
</evidence>
<dbReference type="InterPro" id="IPR011933">
    <property type="entry name" value="Double_TM_dom"/>
</dbReference>
<keyword evidence="1" id="KW-1133">Transmembrane helix</keyword>
<dbReference type="Gene3D" id="3.40.50.880">
    <property type="match status" value="1"/>
</dbReference>
<feature type="transmembrane region" description="Helical" evidence="1">
    <location>
        <begin position="604"/>
        <end position="629"/>
    </location>
</feature>
<dbReference type="SUPFAM" id="SSF52317">
    <property type="entry name" value="Class I glutamine amidotransferase-like"/>
    <property type="match status" value="1"/>
</dbReference>
<gene>
    <name evidence="4" type="ORF">TMPK1_24960</name>
</gene>
<dbReference type="Pfam" id="PF07584">
    <property type="entry name" value="BatA"/>
    <property type="match status" value="1"/>
</dbReference>
<dbReference type="PANTHER" id="PTHR37464:SF1">
    <property type="entry name" value="BLL2463 PROTEIN"/>
    <property type="match status" value="1"/>
</dbReference>
<evidence type="ECO:0000313" key="4">
    <source>
        <dbReference type="EMBL" id="GIL40259.1"/>
    </source>
</evidence>
<dbReference type="AlphaFoldDB" id="A0A8S8XED2"/>
<evidence type="ECO:0000313" key="5">
    <source>
        <dbReference type="Proteomes" id="UP000681075"/>
    </source>
</evidence>
<dbReference type="Pfam" id="PF13709">
    <property type="entry name" value="DUF4159"/>
    <property type="match status" value="1"/>
</dbReference>
<protein>
    <submittedName>
        <fullName evidence="4">Double-region</fullName>
    </submittedName>
</protein>
<organism evidence="4 5">
    <name type="scientific">Roseiterribacter gracilis</name>
    <dbReference type="NCBI Taxonomy" id="2812848"/>
    <lineage>
        <taxon>Bacteria</taxon>
        <taxon>Pseudomonadati</taxon>
        <taxon>Pseudomonadota</taxon>
        <taxon>Alphaproteobacteria</taxon>
        <taxon>Rhodospirillales</taxon>
        <taxon>Roseiterribacteraceae</taxon>
        <taxon>Roseiterribacter</taxon>
    </lineage>
</organism>
<dbReference type="Gene3D" id="3.40.50.12140">
    <property type="entry name" value="Domain of unknown function DUF4159"/>
    <property type="match status" value="1"/>
</dbReference>